<feature type="domain" description="C2" evidence="1">
    <location>
        <begin position="45"/>
        <end position="160"/>
    </location>
</feature>
<dbReference type="GeneID" id="8617283"/>
<dbReference type="SUPFAM" id="SSF49562">
    <property type="entry name" value="C2 domain (Calcium/lipid-binding domain, CaLB)"/>
    <property type="match status" value="1"/>
</dbReference>
<organism evidence="2 3">
    <name type="scientific">Dictyostelium discoideum</name>
    <name type="common">Social amoeba</name>
    <dbReference type="NCBI Taxonomy" id="44689"/>
    <lineage>
        <taxon>Eukaryota</taxon>
        <taxon>Amoebozoa</taxon>
        <taxon>Evosea</taxon>
        <taxon>Eumycetozoa</taxon>
        <taxon>Dictyostelia</taxon>
        <taxon>Dictyosteliales</taxon>
        <taxon>Dictyosteliaceae</taxon>
        <taxon>Dictyostelium</taxon>
    </lineage>
</organism>
<dbReference type="eggNOG" id="KOG1012">
    <property type="taxonomic scope" value="Eukaryota"/>
</dbReference>
<dbReference type="InterPro" id="IPR000008">
    <property type="entry name" value="C2_dom"/>
</dbReference>
<dbReference type="Pfam" id="PF00168">
    <property type="entry name" value="C2"/>
    <property type="match status" value="1"/>
</dbReference>
<dbReference type="Gene3D" id="2.60.40.150">
    <property type="entry name" value="C2 domain"/>
    <property type="match status" value="1"/>
</dbReference>
<accession>Q55D03</accession>
<dbReference type="PANTHER" id="PTHR47800:SF6">
    <property type="entry name" value="C2 DOMAIN-CONTAINING PROTEIN"/>
    <property type="match status" value="1"/>
</dbReference>
<dbReference type="KEGG" id="ddi:DDB_G0269836"/>
<sequence length="261" mass="29531">METIPPSKNNNNKSNLDKPIFIKTLPHENKPILRPNKIIGNKFIPSEDSIFFSEPNGKGKLKVRLISAQNLMIEDVCTNSSDPYIKLKSSNESFQATKVIDRNLNPIWDETVFIDIENVNNEILIFDVFDHDLVGSDDLLGFVGIDLSLLPYGVEIETIENLSYAKHGTIKIALTAIDFGLTNLPSSYKKDYSNWRINLKTLQKNDLTQKMKEGPYNGKIIHQDFKICNGHLKRKETKGDVALKIVSYPVLLPLIAFSDIK</sequence>
<comment type="caution">
    <text evidence="2">The sequence shown here is derived from an EMBL/GenBank/DDBJ whole genome shotgun (WGS) entry which is preliminary data.</text>
</comment>
<dbReference type="InterPro" id="IPR035892">
    <property type="entry name" value="C2_domain_sf"/>
</dbReference>
<name>Q55D03_DICDI</name>
<dbReference type="SMR" id="Q55D03"/>
<dbReference type="PANTHER" id="PTHR47800">
    <property type="entry name" value="C2 DOMAIN-CONTAINING PROTEIN"/>
    <property type="match status" value="1"/>
</dbReference>
<protein>
    <recommendedName>
        <fullName evidence="1">C2 domain-containing protein</fullName>
    </recommendedName>
</protein>
<keyword evidence="3" id="KW-1185">Reference proteome</keyword>
<dbReference type="GO" id="GO:0010628">
    <property type="term" value="P:positive regulation of gene expression"/>
    <property type="evidence" value="ECO:0000318"/>
    <property type="project" value="GO_Central"/>
</dbReference>
<dbReference type="OMA" id="YSNWRIN"/>
<dbReference type="AlphaFoldDB" id="Q55D03"/>
<dbReference type="PROSITE" id="PS50004">
    <property type="entry name" value="C2"/>
    <property type="match status" value="1"/>
</dbReference>
<dbReference type="dictyBase" id="DDB_G0269836"/>
<dbReference type="PhylomeDB" id="Q55D03"/>
<evidence type="ECO:0000313" key="2">
    <source>
        <dbReference type="EMBL" id="EAL72268.1"/>
    </source>
</evidence>
<dbReference type="STRING" id="44689.Q55D03"/>
<proteinExistence type="predicted"/>
<dbReference type="SMART" id="SM00239">
    <property type="entry name" value="C2"/>
    <property type="match status" value="1"/>
</dbReference>
<dbReference type="PaxDb" id="44689-DDB0190600"/>
<dbReference type="RefSeq" id="XP_646328.1">
    <property type="nucleotide sequence ID" value="XM_641236.1"/>
</dbReference>
<reference evidence="2 3" key="1">
    <citation type="journal article" date="2005" name="Nature">
        <title>The genome of the social amoeba Dictyostelium discoideum.</title>
        <authorList>
            <consortium name="The Dictyostelium discoideum Sequencing Consortium"/>
            <person name="Eichinger L."/>
            <person name="Pachebat J.A."/>
            <person name="Glockner G."/>
            <person name="Rajandream M.A."/>
            <person name="Sucgang R."/>
            <person name="Berriman M."/>
            <person name="Song J."/>
            <person name="Olsen R."/>
            <person name="Szafranski K."/>
            <person name="Xu Q."/>
            <person name="Tunggal B."/>
            <person name="Kummerfeld S."/>
            <person name="Madera M."/>
            <person name="Konfortov B.A."/>
            <person name="Rivero F."/>
            <person name="Bankier A.T."/>
            <person name="Lehmann R."/>
            <person name="Hamlin N."/>
            <person name="Davies R."/>
            <person name="Gaudet P."/>
            <person name="Fey P."/>
            <person name="Pilcher K."/>
            <person name="Chen G."/>
            <person name="Saunders D."/>
            <person name="Sodergren E."/>
            <person name="Davis P."/>
            <person name="Kerhornou A."/>
            <person name="Nie X."/>
            <person name="Hall N."/>
            <person name="Anjard C."/>
            <person name="Hemphill L."/>
            <person name="Bason N."/>
            <person name="Farbrother P."/>
            <person name="Desany B."/>
            <person name="Just E."/>
            <person name="Morio T."/>
            <person name="Rost R."/>
            <person name="Churcher C."/>
            <person name="Cooper J."/>
            <person name="Haydock S."/>
            <person name="van Driessche N."/>
            <person name="Cronin A."/>
            <person name="Goodhead I."/>
            <person name="Muzny D."/>
            <person name="Mourier T."/>
            <person name="Pain A."/>
            <person name="Lu M."/>
            <person name="Harper D."/>
            <person name="Lindsay R."/>
            <person name="Hauser H."/>
            <person name="James K."/>
            <person name="Quiles M."/>
            <person name="Madan Babu M."/>
            <person name="Saito T."/>
            <person name="Buchrieser C."/>
            <person name="Wardroper A."/>
            <person name="Felder M."/>
            <person name="Thangavelu M."/>
            <person name="Johnson D."/>
            <person name="Knights A."/>
            <person name="Loulseged H."/>
            <person name="Mungall K."/>
            <person name="Oliver K."/>
            <person name="Price C."/>
            <person name="Quail M.A."/>
            <person name="Urushihara H."/>
            <person name="Hernandez J."/>
            <person name="Rabbinowitsch E."/>
            <person name="Steffen D."/>
            <person name="Sanders M."/>
            <person name="Ma J."/>
            <person name="Kohara Y."/>
            <person name="Sharp S."/>
            <person name="Simmonds M."/>
            <person name="Spiegler S."/>
            <person name="Tivey A."/>
            <person name="Sugano S."/>
            <person name="White B."/>
            <person name="Walker D."/>
            <person name="Woodward J."/>
            <person name="Winckler T."/>
            <person name="Tanaka Y."/>
            <person name="Shaulsky G."/>
            <person name="Schleicher M."/>
            <person name="Weinstock G."/>
            <person name="Rosenthal A."/>
            <person name="Cox E.C."/>
            <person name="Chisholm R.L."/>
            <person name="Gibbs R."/>
            <person name="Loomis W.F."/>
            <person name="Platzer M."/>
            <person name="Kay R.R."/>
            <person name="Williams J."/>
            <person name="Dear P.H."/>
            <person name="Noegel A.A."/>
            <person name="Barrell B."/>
            <person name="Kuspa A."/>
        </authorList>
    </citation>
    <scope>NUCLEOTIDE SEQUENCE [LARGE SCALE GENOMIC DNA]</scope>
    <source>
        <strain evidence="2 3">AX4</strain>
    </source>
</reference>
<dbReference type="HOGENOM" id="CLU_1067227_0_0_1"/>
<evidence type="ECO:0000313" key="3">
    <source>
        <dbReference type="Proteomes" id="UP000002195"/>
    </source>
</evidence>
<gene>
    <name evidence="2" type="ORF">DDB_G0269836</name>
</gene>
<dbReference type="CDD" id="cd00030">
    <property type="entry name" value="C2"/>
    <property type="match status" value="1"/>
</dbReference>
<dbReference type="FunFam" id="2.60.40.150:FF:000361">
    <property type="entry name" value="C2 domain-containing protein"/>
    <property type="match status" value="1"/>
</dbReference>
<dbReference type="InParanoid" id="Q55D03"/>
<dbReference type="VEuPathDB" id="AmoebaDB:DDB_G0269836"/>
<dbReference type="EMBL" id="AAFI02000005">
    <property type="protein sequence ID" value="EAL72268.1"/>
    <property type="molecule type" value="Genomic_DNA"/>
</dbReference>
<dbReference type="FunCoup" id="Q55D03">
    <property type="interactions" value="2"/>
</dbReference>
<evidence type="ECO:0000259" key="1">
    <source>
        <dbReference type="PROSITE" id="PS50004"/>
    </source>
</evidence>
<dbReference type="Proteomes" id="UP000002195">
    <property type="component" value="Unassembled WGS sequence"/>
</dbReference>